<dbReference type="SUPFAM" id="SSF47473">
    <property type="entry name" value="EF-hand"/>
    <property type="match status" value="1"/>
</dbReference>
<dbReference type="GO" id="GO:0000226">
    <property type="term" value="P:microtubule cytoskeleton organization"/>
    <property type="evidence" value="ECO:0007669"/>
    <property type="project" value="TreeGrafter"/>
</dbReference>
<accession>C1E087</accession>
<dbReference type="Gene3D" id="1.10.238.10">
    <property type="entry name" value="EF-hand"/>
    <property type="match status" value="1"/>
</dbReference>
<name>C1E087_MICCC</name>
<proteinExistence type="predicted"/>
<feature type="non-terminal residue" evidence="5">
    <location>
        <position position="408"/>
    </location>
</feature>
<dbReference type="InterPro" id="IPR002048">
    <property type="entry name" value="EF_hand_dom"/>
</dbReference>
<dbReference type="PANTHER" id="PTHR12085">
    <property type="entry name" value="SERINE/THREONINE-PROTEIN PHOSPHATASE 2A REGULATORY SUBUNIT B'' SUBUNIT GAMMA"/>
    <property type="match status" value="1"/>
</dbReference>
<dbReference type="GO" id="GO:0005819">
    <property type="term" value="C:spindle"/>
    <property type="evidence" value="ECO:0007669"/>
    <property type="project" value="TreeGrafter"/>
</dbReference>
<dbReference type="OrthoDB" id="10265007at2759"/>
<dbReference type="PROSITE" id="PS50222">
    <property type="entry name" value="EF_HAND_2"/>
    <property type="match status" value="1"/>
</dbReference>
<dbReference type="GO" id="GO:0005509">
    <property type="term" value="F:calcium ion binding"/>
    <property type="evidence" value="ECO:0007669"/>
    <property type="project" value="InterPro"/>
</dbReference>
<dbReference type="AlphaFoldDB" id="C1E087"/>
<feature type="non-terminal residue" evidence="5">
    <location>
        <position position="1"/>
    </location>
</feature>
<dbReference type="GO" id="GO:0005737">
    <property type="term" value="C:cytoplasm"/>
    <property type="evidence" value="ECO:0007669"/>
    <property type="project" value="UniProtKB-SubCell"/>
</dbReference>
<dbReference type="STRING" id="296587.C1E087"/>
<dbReference type="GO" id="GO:0030865">
    <property type="term" value="P:cortical cytoskeleton organization"/>
    <property type="evidence" value="ECO:0007669"/>
    <property type="project" value="TreeGrafter"/>
</dbReference>
<comment type="subcellular location">
    <subcellularLocation>
        <location evidence="1">Cytoplasm</location>
    </subcellularLocation>
</comment>
<dbReference type="KEGG" id="mis:MICPUN_68436"/>
<evidence type="ECO:0000313" key="6">
    <source>
        <dbReference type="Proteomes" id="UP000002009"/>
    </source>
</evidence>
<reference evidence="5 6" key="1">
    <citation type="journal article" date="2009" name="Science">
        <title>Green evolution and dynamic adaptations revealed by genomes of the marine picoeukaryotes Micromonas.</title>
        <authorList>
            <person name="Worden A.Z."/>
            <person name="Lee J.H."/>
            <person name="Mock T."/>
            <person name="Rouze P."/>
            <person name="Simmons M.P."/>
            <person name="Aerts A.L."/>
            <person name="Allen A.E."/>
            <person name="Cuvelier M.L."/>
            <person name="Derelle E."/>
            <person name="Everett M.V."/>
            <person name="Foulon E."/>
            <person name="Grimwood J."/>
            <person name="Gundlach H."/>
            <person name="Henrissat B."/>
            <person name="Napoli C."/>
            <person name="McDonald S.M."/>
            <person name="Parker M.S."/>
            <person name="Rombauts S."/>
            <person name="Salamov A."/>
            <person name="Von Dassow P."/>
            <person name="Badger J.H."/>
            <person name="Coutinho P.M."/>
            <person name="Demir E."/>
            <person name="Dubchak I."/>
            <person name="Gentemann C."/>
            <person name="Eikrem W."/>
            <person name="Gready J.E."/>
            <person name="John U."/>
            <person name="Lanier W."/>
            <person name="Lindquist E.A."/>
            <person name="Lucas S."/>
            <person name="Mayer K.F."/>
            <person name="Moreau H."/>
            <person name="Not F."/>
            <person name="Otillar R."/>
            <person name="Panaud O."/>
            <person name="Pangilinan J."/>
            <person name="Paulsen I."/>
            <person name="Piegu B."/>
            <person name="Poliakov A."/>
            <person name="Robbens S."/>
            <person name="Schmutz J."/>
            <person name="Toulza E."/>
            <person name="Wyss T."/>
            <person name="Zelensky A."/>
            <person name="Zhou K."/>
            <person name="Armbrust E.V."/>
            <person name="Bhattacharya D."/>
            <person name="Goodenough U.W."/>
            <person name="Van de Peer Y."/>
            <person name="Grigoriev I.V."/>
        </authorList>
    </citation>
    <scope>NUCLEOTIDE SEQUENCE [LARGE SCALE GENOMIC DNA]</scope>
    <source>
        <strain evidence="6">RCC299 / NOUM17</strain>
    </source>
</reference>
<feature type="domain" description="EF-hand" evidence="4">
    <location>
        <begin position="300"/>
        <end position="335"/>
    </location>
</feature>
<dbReference type="InterPro" id="IPR011992">
    <property type="entry name" value="EF-hand-dom_pair"/>
</dbReference>
<organism evidence="5 6">
    <name type="scientific">Micromonas commoda (strain RCC299 / NOUM17 / CCMP2709)</name>
    <name type="common">Picoplanktonic green alga</name>
    <dbReference type="NCBI Taxonomy" id="296587"/>
    <lineage>
        <taxon>Eukaryota</taxon>
        <taxon>Viridiplantae</taxon>
        <taxon>Chlorophyta</taxon>
        <taxon>Mamiellophyceae</taxon>
        <taxon>Mamiellales</taxon>
        <taxon>Mamiellaceae</taxon>
        <taxon>Micromonas</taxon>
    </lineage>
</organism>
<dbReference type="RefSeq" id="XP_002500002.1">
    <property type="nucleotide sequence ID" value="XM_002499956.1"/>
</dbReference>
<sequence length="408" mass="46423">IPTFFRPKKINVGFLASELRATAHRVALQYKERGLLEDDELEDLWGRITDSRISYEELRVVRDDFAAALDAANPGGDGAGRVAHYFTAKTFARFARDAHGRINGRTFMEFVVRHVALTQSRINLGCHDSDADGWLTEDDLEAFVGRSVTTMTALQSLPMGFANQYRRIATRRFMFFNDPRRRGKARISALLASDALSEFNELHAAREDDPSLAKNWFSLASAQRVYKSYLDLDLDMNGTLSKAELKKYTVDPRNAALGCTAQGLTDLFVDRLFEEHSKAMESEMDFHAFLDFVLAWSDKEHPASLAYFFRVLDVNRTGALTNAEIWTFLKSIHETWTSDPDNYDLNMLDVQDEIFDMVKPAEAGRITLEDLQRCGCAGTVIEILCDHTGFWRYDNRENLPHDDEEEEG</sequence>
<dbReference type="EMBL" id="CP001323">
    <property type="protein sequence ID" value="ACO61260.1"/>
    <property type="molecule type" value="Genomic_DNA"/>
</dbReference>
<keyword evidence="3" id="KW-0106">Calcium</keyword>
<dbReference type="InParanoid" id="C1E087"/>
<dbReference type="GO" id="GO:0035303">
    <property type="term" value="P:regulation of dephosphorylation"/>
    <property type="evidence" value="ECO:0007669"/>
    <property type="project" value="InterPro"/>
</dbReference>
<keyword evidence="2" id="KW-0963">Cytoplasm</keyword>
<dbReference type="Proteomes" id="UP000002009">
    <property type="component" value="Chromosome 2"/>
</dbReference>
<evidence type="ECO:0000313" key="5">
    <source>
        <dbReference type="EMBL" id="ACO61260.1"/>
    </source>
</evidence>
<dbReference type="Pfam" id="PF13202">
    <property type="entry name" value="EF-hand_5"/>
    <property type="match status" value="1"/>
</dbReference>
<keyword evidence="6" id="KW-1185">Reference proteome</keyword>
<dbReference type="eggNOG" id="KOG2562">
    <property type="taxonomic scope" value="Eukaryota"/>
</dbReference>
<dbReference type="PROSITE" id="PS00018">
    <property type="entry name" value="EF_HAND_1"/>
    <property type="match status" value="3"/>
</dbReference>
<dbReference type="OMA" id="YELCTED"/>
<evidence type="ECO:0000259" key="4">
    <source>
        <dbReference type="PROSITE" id="PS50222"/>
    </source>
</evidence>
<evidence type="ECO:0000256" key="2">
    <source>
        <dbReference type="ARBA" id="ARBA00022490"/>
    </source>
</evidence>
<dbReference type="InterPro" id="IPR018247">
    <property type="entry name" value="EF_Hand_1_Ca_BS"/>
</dbReference>
<protein>
    <recommendedName>
        <fullName evidence="4">EF-hand domain-containing protein</fullName>
    </recommendedName>
</protein>
<gene>
    <name evidence="5" type="ORF">MICPUN_68436</name>
</gene>
<evidence type="ECO:0000256" key="1">
    <source>
        <dbReference type="ARBA" id="ARBA00004496"/>
    </source>
</evidence>
<dbReference type="InterPro" id="IPR039865">
    <property type="entry name" value="PPP2R3C"/>
</dbReference>
<dbReference type="GeneID" id="8240710"/>
<dbReference type="PANTHER" id="PTHR12085:SF3">
    <property type="entry name" value="SERINE_THREONINE-PROTEIN PHOSPHATASE 2A REGULATORY SUBUNIT B'' SUBUNIT GAMMA"/>
    <property type="match status" value="1"/>
</dbReference>
<evidence type="ECO:0000256" key="3">
    <source>
        <dbReference type="ARBA" id="ARBA00022837"/>
    </source>
</evidence>
<dbReference type="FunCoup" id="C1E087">
    <property type="interactions" value="1756"/>
</dbReference>